<feature type="repeat" description="TPR" evidence="1">
    <location>
        <begin position="57"/>
        <end position="90"/>
    </location>
</feature>
<organism evidence="5 6">
    <name type="scientific">Haloflavibacter putidus</name>
    <dbReference type="NCBI Taxonomy" id="2576776"/>
    <lineage>
        <taxon>Bacteria</taxon>
        <taxon>Pseudomonadati</taxon>
        <taxon>Bacteroidota</taxon>
        <taxon>Flavobacteriia</taxon>
        <taxon>Flavobacteriales</taxon>
        <taxon>Flavobacteriaceae</taxon>
        <taxon>Haloflavibacter</taxon>
    </lineage>
</organism>
<dbReference type="Gene3D" id="1.25.40.10">
    <property type="entry name" value="Tetratricopeptide repeat domain"/>
    <property type="match status" value="1"/>
</dbReference>
<dbReference type="Pfam" id="PF00515">
    <property type="entry name" value="TPR_1"/>
    <property type="match status" value="1"/>
</dbReference>
<dbReference type="Proteomes" id="UP000317169">
    <property type="component" value="Unassembled WGS sequence"/>
</dbReference>
<evidence type="ECO:0000259" key="4">
    <source>
        <dbReference type="SMART" id="SM00287"/>
    </source>
</evidence>
<proteinExistence type="predicted"/>
<dbReference type="InterPro" id="IPR011990">
    <property type="entry name" value="TPR-like_helical_dom_sf"/>
</dbReference>
<evidence type="ECO:0000313" key="5">
    <source>
        <dbReference type="EMBL" id="TQD40544.1"/>
    </source>
</evidence>
<name>A0A507ZWA6_9FLAO</name>
<dbReference type="Pfam" id="PF08239">
    <property type="entry name" value="SH3_3"/>
    <property type="match status" value="1"/>
</dbReference>
<keyword evidence="2" id="KW-0812">Transmembrane</keyword>
<dbReference type="SMART" id="SM00028">
    <property type="entry name" value="TPR"/>
    <property type="match status" value="2"/>
</dbReference>
<keyword evidence="2" id="KW-1133">Transmembrane helix</keyword>
<dbReference type="SUPFAM" id="SSF48452">
    <property type="entry name" value="TPR-like"/>
    <property type="match status" value="1"/>
</dbReference>
<reference evidence="5 6" key="1">
    <citation type="submission" date="2019-06" db="EMBL/GenBank/DDBJ databases">
        <title>Flavibacter putida gen. nov., sp. nov., a novel marine bacterium of the family Flavobacteriaceae isolated from coastal seawater.</title>
        <authorList>
            <person name="Feng X."/>
        </authorList>
    </citation>
    <scope>NUCLEOTIDE SEQUENCE [LARGE SCALE GENOMIC DNA]</scope>
    <source>
        <strain evidence="5 6">PLHSN227</strain>
    </source>
</reference>
<dbReference type="RefSeq" id="WP_141420276.1">
    <property type="nucleotide sequence ID" value="NZ_VIAR01000001.1"/>
</dbReference>
<feature type="transmembrane region" description="Helical" evidence="2">
    <location>
        <begin position="132"/>
        <end position="152"/>
    </location>
</feature>
<dbReference type="PROSITE" id="PS50005">
    <property type="entry name" value="TPR"/>
    <property type="match status" value="1"/>
</dbReference>
<evidence type="ECO:0000313" key="6">
    <source>
        <dbReference type="Proteomes" id="UP000317169"/>
    </source>
</evidence>
<dbReference type="InterPro" id="IPR003646">
    <property type="entry name" value="SH3-like_bac-type"/>
</dbReference>
<sequence>MKKIFYFLLLLLIASLPVTAQNGEKLFEEATQLYADGKFEQAIKKYEQIIENDQVSTAVYYNLANAHYKLNHIAPSIYNYEKALQLSPNDEDVKNNLSFAQNMTLDAIEKAPQTGISKSFKNVISFFDYDSWAWLSIVFSVLFAASALLYYFATSTVKKRLFFVTGLLSIIFLIVSVSFAYLQFGWQESKEFAIIFTEEIAVKAEPNSKAEEVFTLHEGTKVKVLDNFNNYTKIELADKKQGWMPEKALKKL</sequence>
<feature type="signal peptide" evidence="3">
    <location>
        <begin position="1"/>
        <end position="20"/>
    </location>
</feature>
<feature type="domain" description="SH3b" evidence="4">
    <location>
        <begin position="190"/>
        <end position="252"/>
    </location>
</feature>
<dbReference type="OrthoDB" id="9776208at2"/>
<comment type="caution">
    <text evidence="5">The sequence shown here is derived from an EMBL/GenBank/DDBJ whole genome shotgun (WGS) entry which is preliminary data.</text>
</comment>
<feature type="transmembrane region" description="Helical" evidence="2">
    <location>
        <begin position="161"/>
        <end position="182"/>
    </location>
</feature>
<protein>
    <submittedName>
        <fullName evidence="5">Tetratricopeptide repeat protein</fullName>
    </submittedName>
</protein>
<keyword evidence="3" id="KW-0732">Signal</keyword>
<evidence type="ECO:0000256" key="3">
    <source>
        <dbReference type="SAM" id="SignalP"/>
    </source>
</evidence>
<keyword evidence="2" id="KW-0472">Membrane</keyword>
<dbReference type="AlphaFoldDB" id="A0A507ZWA6"/>
<feature type="chain" id="PRO_5021256629" evidence="3">
    <location>
        <begin position="21"/>
        <end position="252"/>
    </location>
</feature>
<dbReference type="EMBL" id="VIAR01000001">
    <property type="protein sequence ID" value="TQD40544.1"/>
    <property type="molecule type" value="Genomic_DNA"/>
</dbReference>
<evidence type="ECO:0000256" key="2">
    <source>
        <dbReference type="SAM" id="Phobius"/>
    </source>
</evidence>
<dbReference type="InterPro" id="IPR019734">
    <property type="entry name" value="TPR_rpt"/>
</dbReference>
<dbReference type="Gene3D" id="2.30.30.40">
    <property type="entry name" value="SH3 Domains"/>
    <property type="match status" value="1"/>
</dbReference>
<keyword evidence="1" id="KW-0802">TPR repeat</keyword>
<gene>
    <name evidence="5" type="ORF">FKR84_00780</name>
</gene>
<dbReference type="SMART" id="SM00287">
    <property type="entry name" value="SH3b"/>
    <property type="match status" value="1"/>
</dbReference>
<accession>A0A507ZWA6</accession>
<evidence type="ECO:0000256" key="1">
    <source>
        <dbReference type="PROSITE-ProRule" id="PRU00339"/>
    </source>
</evidence>
<keyword evidence="6" id="KW-1185">Reference proteome</keyword>